<dbReference type="Proteomes" id="UP000016930">
    <property type="component" value="Unassembled WGS sequence"/>
</dbReference>
<accession>M2Q6C2</accession>
<dbReference type="InterPro" id="IPR027796">
    <property type="entry name" value="OTT_1508_deam-like"/>
</dbReference>
<protein>
    <submittedName>
        <fullName evidence="1">Uncharacterized protein</fullName>
    </submittedName>
</protein>
<dbReference type="HOGENOM" id="CLU_541839_0_0_1"/>
<keyword evidence="2" id="KW-1185">Reference proteome</keyword>
<dbReference type="Pfam" id="PF14441">
    <property type="entry name" value="OTT_1508_deam"/>
    <property type="match status" value="1"/>
</dbReference>
<name>M2Q6C2_CERS8</name>
<sequence>MNVDVQGVLSSNIRLLQRITSSKGFGAWQKFDRASFIVDWFALYFAPNPKGSSSATAVQCEPGQITLFVALDSPPTTDDHVAGEHLISKLREVLSLDGSTKRRIMTLHRLIAEKAAPRIHRRLQMFLDVDRYQGTGAATLGLSGAFDQAVSYWESQGKEERSSRCVGASKEIFGDEDHGVAIIKAIFGELVKYVQEAVEIMNTGYSFDRWFPTIKNIWECLAIVFASDALRSVDSVFDDCLGKNLRFMRVLNIRTLHLFSYWNGAVKLVHHAIPIFRQTLGEDGVERFVRGEGDIHICWVNDLPSALPSPGESIRYSTTPAAHLNMLIEACALRSRHRPALREKLLQDERIAGAWGPDDEVIPRVHPELQLILHLSREGINVFGDQIGVSKRMCWACKEYLGIIHPKAKGIRRPKWKFSMVSGRIKHNWIPPPTPDGERVVGALMMRLLKNVSIELDLDLWDVDDVCISQSEFCGAPSQRCSELEELDNAGLSGWAPRTQHAT</sequence>
<dbReference type="EMBL" id="KB445811">
    <property type="protein sequence ID" value="EMD32373.1"/>
    <property type="molecule type" value="Genomic_DNA"/>
</dbReference>
<evidence type="ECO:0000313" key="2">
    <source>
        <dbReference type="Proteomes" id="UP000016930"/>
    </source>
</evidence>
<reference evidence="1 2" key="1">
    <citation type="journal article" date="2012" name="Proc. Natl. Acad. Sci. U.S.A.">
        <title>Comparative genomics of Ceriporiopsis subvermispora and Phanerochaete chrysosporium provide insight into selective ligninolysis.</title>
        <authorList>
            <person name="Fernandez-Fueyo E."/>
            <person name="Ruiz-Duenas F.J."/>
            <person name="Ferreira P."/>
            <person name="Floudas D."/>
            <person name="Hibbett D.S."/>
            <person name="Canessa P."/>
            <person name="Larrondo L.F."/>
            <person name="James T.Y."/>
            <person name="Seelenfreund D."/>
            <person name="Lobos S."/>
            <person name="Polanco R."/>
            <person name="Tello M."/>
            <person name="Honda Y."/>
            <person name="Watanabe T."/>
            <person name="Watanabe T."/>
            <person name="Ryu J.S."/>
            <person name="Kubicek C.P."/>
            <person name="Schmoll M."/>
            <person name="Gaskell J."/>
            <person name="Hammel K.E."/>
            <person name="St John F.J."/>
            <person name="Vanden Wymelenberg A."/>
            <person name="Sabat G."/>
            <person name="Splinter BonDurant S."/>
            <person name="Syed K."/>
            <person name="Yadav J.S."/>
            <person name="Doddapaneni H."/>
            <person name="Subramanian V."/>
            <person name="Lavin J.L."/>
            <person name="Oguiza J.A."/>
            <person name="Perez G."/>
            <person name="Pisabarro A.G."/>
            <person name="Ramirez L."/>
            <person name="Santoyo F."/>
            <person name="Master E."/>
            <person name="Coutinho P.M."/>
            <person name="Henrissat B."/>
            <person name="Lombard V."/>
            <person name="Magnuson J.K."/>
            <person name="Kuees U."/>
            <person name="Hori C."/>
            <person name="Igarashi K."/>
            <person name="Samejima M."/>
            <person name="Held B.W."/>
            <person name="Barry K.W."/>
            <person name="LaButti K.M."/>
            <person name="Lapidus A."/>
            <person name="Lindquist E.A."/>
            <person name="Lucas S.M."/>
            <person name="Riley R."/>
            <person name="Salamov A.A."/>
            <person name="Hoffmeister D."/>
            <person name="Schwenk D."/>
            <person name="Hadar Y."/>
            <person name="Yarden O."/>
            <person name="de Vries R.P."/>
            <person name="Wiebenga A."/>
            <person name="Stenlid J."/>
            <person name="Eastwood D."/>
            <person name="Grigoriev I.V."/>
            <person name="Berka R.M."/>
            <person name="Blanchette R.A."/>
            <person name="Kersten P."/>
            <person name="Martinez A.T."/>
            <person name="Vicuna R."/>
            <person name="Cullen D."/>
        </authorList>
    </citation>
    <scope>NUCLEOTIDE SEQUENCE [LARGE SCALE GENOMIC DNA]</scope>
    <source>
        <strain evidence="1 2">B</strain>
    </source>
</reference>
<gene>
    <name evidence="1" type="ORF">CERSUDRAFT_118739</name>
</gene>
<proteinExistence type="predicted"/>
<evidence type="ECO:0000313" key="1">
    <source>
        <dbReference type="EMBL" id="EMD32373.1"/>
    </source>
</evidence>
<dbReference type="AlphaFoldDB" id="M2Q6C2"/>
<organism evidence="1 2">
    <name type="scientific">Ceriporiopsis subvermispora (strain B)</name>
    <name type="common">White-rot fungus</name>
    <name type="synonym">Gelatoporia subvermispora</name>
    <dbReference type="NCBI Taxonomy" id="914234"/>
    <lineage>
        <taxon>Eukaryota</taxon>
        <taxon>Fungi</taxon>
        <taxon>Dikarya</taxon>
        <taxon>Basidiomycota</taxon>
        <taxon>Agaricomycotina</taxon>
        <taxon>Agaricomycetes</taxon>
        <taxon>Polyporales</taxon>
        <taxon>Gelatoporiaceae</taxon>
        <taxon>Gelatoporia</taxon>
    </lineage>
</organism>